<dbReference type="PANTHER" id="PTHR43649">
    <property type="entry name" value="ARABINOSE-BINDING PROTEIN-RELATED"/>
    <property type="match status" value="1"/>
</dbReference>
<accession>A0ABN1FJV8</accession>
<feature type="chain" id="PRO_5045077072" evidence="1">
    <location>
        <begin position="28"/>
        <end position="431"/>
    </location>
</feature>
<dbReference type="Proteomes" id="UP001500866">
    <property type="component" value="Unassembled WGS sequence"/>
</dbReference>
<dbReference type="EMBL" id="BAAADS010000001">
    <property type="protein sequence ID" value="GAA0592338.1"/>
    <property type="molecule type" value="Genomic_DNA"/>
</dbReference>
<evidence type="ECO:0000256" key="1">
    <source>
        <dbReference type="SAM" id="SignalP"/>
    </source>
</evidence>
<protein>
    <submittedName>
        <fullName evidence="2">Extracellular solute-binding protein</fullName>
    </submittedName>
</protein>
<evidence type="ECO:0000313" key="3">
    <source>
        <dbReference type="Proteomes" id="UP001500866"/>
    </source>
</evidence>
<reference evidence="2 3" key="1">
    <citation type="journal article" date="2019" name="Int. J. Syst. Evol. Microbiol.">
        <title>The Global Catalogue of Microorganisms (GCM) 10K type strain sequencing project: providing services to taxonomists for standard genome sequencing and annotation.</title>
        <authorList>
            <consortium name="The Broad Institute Genomics Platform"/>
            <consortium name="The Broad Institute Genome Sequencing Center for Infectious Disease"/>
            <person name="Wu L."/>
            <person name="Ma J."/>
        </authorList>
    </citation>
    <scope>NUCLEOTIDE SEQUENCE [LARGE SCALE GENOMIC DNA]</scope>
    <source>
        <strain evidence="2 3">JCM 15395</strain>
    </source>
</reference>
<dbReference type="SUPFAM" id="SSF53850">
    <property type="entry name" value="Periplasmic binding protein-like II"/>
    <property type="match status" value="1"/>
</dbReference>
<proteinExistence type="predicted"/>
<dbReference type="PROSITE" id="PS51257">
    <property type="entry name" value="PROKAR_LIPOPROTEIN"/>
    <property type="match status" value="1"/>
</dbReference>
<evidence type="ECO:0000313" key="2">
    <source>
        <dbReference type="EMBL" id="GAA0592338.1"/>
    </source>
</evidence>
<dbReference type="CDD" id="cd14748">
    <property type="entry name" value="PBP2_UgpB"/>
    <property type="match status" value="1"/>
</dbReference>
<keyword evidence="1" id="KW-0732">Signal</keyword>
<sequence length="431" mass="48320">MKKKSCSMVLLLLLLVFISGCSNLAMSSTDSDKIKLDYWTLFGGGDAEFMKEIVQKFNNTHPDIHVNYIQLPFDDYYTKLVTGIAAGKAPDVAVSHISRLPQLIELGVVSSLNPDAQKQGLQWDKFNQNILDASVINGKHYAIPIDTHPIAFYYNKEYLRKAGLLNDQGKPIIEETPEGFVNFLNKLKKELPQDIAPFSFATTGIDPYRLWWSFYHQLGADGVLSDDLSSVDLEMDKAVKAANYMKDLYYKHKVIPLHITDFYRTFQSGKAATLITGVWSTGIWEGTDDLEFGVVPVPAIFGEKAVFGNSHTLFLPKNENVDKEKRKAAFTFASFVAENGQIWAEAGHIPAKQTVYEKEAFQELPYRSQYVQIADHVAFQKPSVANGTIETILTRNLDTVLNGSKSAEKAFKTAEQEIKELLQNSLLTPDE</sequence>
<name>A0ABN1FJV8_9BACI</name>
<dbReference type="Gene3D" id="3.40.190.10">
    <property type="entry name" value="Periplasmic binding protein-like II"/>
    <property type="match status" value="1"/>
</dbReference>
<dbReference type="Pfam" id="PF01547">
    <property type="entry name" value="SBP_bac_1"/>
    <property type="match status" value="1"/>
</dbReference>
<dbReference type="InterPro" id="IPR006059">
    <property type="entry name" value="SBP"/>
</dbReference>
<comment type="caution">
    <text evidence="2">The sequence shown here is derived from an EMBL/GenBank/DDBJ whole genome shotgun (WGS) entry which is preliminary data.</text>
</comment>
<dbReference type="RefSeq" id="WP_343810099.1">
    <property type="nucleotide sequence ID" value="NZ_BAAADS010000001.1"/>
</dbReference>
<organism evidence="2 3">
    <name type="scientific">Virgibacillus siamensis</name>
    <dbReference type="NCBI Taxonomy" id="480071"/>
    <lineage>
        <taxon>Bacteria</taxon>
        <taxon>Bacillati</taxon>
        <taxon>Bacillota</taxon>
        <taxon>Bacilli</taxon>
        <taxon>Bacillales</taxon>
        <taxon>Bacillaceae</taxon>
        <taxon>Virgibacillus</taxon>
    </lineage>
</organism>
<dbReference type="InterPro" id="IPR050490">
    <property type="entry name" value="Bact_solute-bd_prot1"/>
</dbReference>
<feature type="signal peptide" evidence="1">
    <location>
        <begin position="1"/>
        <end position="27"/>
    </location>
</feature>
<dbReference type="PANTHER" id="PTHR43649:SF12">
    <property type="entry name" value="DIACETYLCHITOBIOSE BINDING PROTEIN DASA"/>
    <property type="match status" value="1"/>
</dbReference>
<gene>
    <name evidence="2" type="ORF">GCM10009001_05650</name>
</gene>
<keyword evidence="3" id="KW-1185">Reference proteome</keyword>